<feature type="compositionally biased region" description="Acidic residues" evidence="3">
    <location>
        <begin position="742"/>
        <end position="753"/>
    </location>
</feature>
<feature type="compositionally biased region" description="Gly residues" evidence="3">
    <location>
        <begin position="420"/>
        <end position="456"/>
    </location>
</feature>
<dbReference type="EMBL" id="CH991561">
    <property type="protein sequence ID" value="EDQ87160.1"/>
    <property type="molecule type" value="Genomic_DNA"/>
</dbReference>
<dbReference type="InParanoid" id="A9V5Q7"/>
<evidence type="ECO:0000256" key="2">
    <source>
        <dbReference type="ARBA" id="ARBA00022490"/>
    </source>
</evidence>
<gene>
    <name evidence="4" type="ORF">MONBRDRAFT_27587</name>
</gene>
<feature type="region of interest" description="Disordered" evidence="3">
    <location>
        <begin position="304"/>
        <end position="328"/>
    </location>
</feature>
<protein>
    <recommendedName>
        <fullName evidence="6">SAM domain-containing protein</fullName>
    </recommendedName>
</protein>
<evidence type="ECO:0008006" key="6">
    <source>
        <dbReference type="Google" id="ProtNLM"/>
    </source>
</evidence>
<dbReference type="RefSeq" id="XP_001748103.1">
    <property type="nucleotide sequence ID" value="XM_001748051.1"/>
</dbReference>
<sequence length="778" mass="81728">MAYDPNHEDKLDHESAMRMVDFITTDLHGYDGQAVETETSQGASGGAAPTAGLAATSSASANNGTYVPGDKGMGTRVPPEAVGAANPGSGRPPPLLQRPGNLLKDLYREERFSFLEYDSPPDAWASSSLGHDAEPNASAGAGHVYDWSHSLPASAIPLHAEEYFAMRPPGSANDVEAVPSPTLPNANAKTSSSQAAQNAAASARTLQRVASAVVSLLETSANHPEVYQQQQLYDGYVSFLSVAKYIPDCPDLNTLRLAVNTSTLLRVRPDKLAVRLRANEDPSMESAAAAAENAAALSQQFAGMTMHPGAPPTTVSSATGGAGFNKGHMNYPPPSAPPLGMGTAGEVTDTFRGHMRRGSAGGYETATADGGAGSGNAFEFYQNMRSWSNPVGEPGAPNDVDMRYLSLQNPMHMRRQQGKSGAGRVPGGAGGNGPMGSMVGMGPGGPGGMGGPGVGGAPPSPGPGGMGAAGRGHANYPHAGNAMGPGGRGARDVRNAVSASSPGSPGLGATSNNVLFTDSFGQKYMLTPVGAQGRGASLHDRRMQSNQQAFKQRFMNAQGVNSADANVPRTLSSPQLLLEANVTAAGMESPQGSPLLRAGMGETGPVARRKPKVWAEQMADEGIVPTDRDLWCFMKQIRLHKYTRLFLGKSLTEMRQLTDDDLRILGLTEGARRKLITELFMIPDKAKTFPRNLHKSRYDKLNEAIRSGTAPFIPPEEPGRVPPSHQRQQAILQAELAHKSDSEDDGDENEEGESMANEEPQAASPKQTAELTSSNEAY</sequence>
<feature type="region of interest" description="Disordered" evidence="3">
    <location>
        <begin position="36"/>
        <end position="99"/>
    </location>
</feature>
<feature type="region of interest" description="Disordered" evidence="3">
    <location>
        <begin position="414"/>
        <end position="511"/>
    </location>
</feature>
<dbReference type="GO" id="GO:0000932">
    <property type="term" value="C:P-body"/>
    <property type="evidence" value="ECO:0000318"/>
    <property type="project" value="GO_Central"/>
</dbReference>
<name>A9V5Q7_MONBE</name>
<keyword evidence="2" id="KW-0963">Cytoplasm</keyword>
<dbReference type="PANTHER" id="PTHR12515:SF5">
    <property type="entry name" value="PROTEIN SMAUG"/>
    <property type="match status" value="1"/>
</dbReference>
<organism evidence="4 5">
    <name type="scientific">Monosiga brevicollis</name>
    <name type="common">Choanoflagellate</name>
    <dbReference type="NCBI Taxonomy" id="81824"/>
    <lineage>
        <taxon>Eukaryota</taxon>
        <taxon>Choanoflagellata</taxon>
        <taxon>Craspedida</taxon>
        <taxon>Salpingoecidae</taxon>
        <taxon>Monosiga</taxon>
    </lineage>
</organism>
<evidence type="ECO:0000256" key="1">
    <source>
        <dbReference type="ARBA" id="ARBA00004496"/>
    </source>
</evidence>
<dbReference type="Proteomes" id="UP000001357">
    <property type="component" value="Unassembled WGS sequence"/>
</dbReference>
<evidence type="ECO:0000313" key="5">
    <source>
        <dbReference type="Proteomes" id="UP000001357"/>
    </source>
</evidence>
<dbReference type="InterPro" id="IPR013761">
    <property type="entry name" value="SAM/pointed_sf"/>
</dbReference>
<dbReference type="KEGG" id="mbr:MONBRDRAFT_27587"/>
<feature type="compositionally biased region" description="Low complexity" evidence="3">
    <location>
        <begin position="39"/>
        <end position="65"/>
    </location>
</feature>
<dbReference type="SUPFAM" id="SSF47769">
    <property type="entry name" value="SAM/Pointed domain"/>
    <property type="match status" value="1"/>
</dbReference>
<feature type="region of interest" description="Disordered" evidence="3">
    <location>
        <begin position="708"/>
        <end position="778"/>
    </location>
</feature>
<proteinExistence type="predicted"/>
<comment type="subcellular location">
    <subcellularLocation>
        <location evidence="1">Cytoplasm</location>
    </subcellularLocation>
</comment>
<dbReference type="PANTHER" id="PTHR12515">
    <property type="entry name" value="STERILE ALPHA MOTIF DOMAIN CONTAINING PROTEIN 4-RELATED"/>
    <property type="match status" value="1"/>
</dbReference>
<feature type="compositionally biased region" description="Polar residues" evidence="3">
    <location>
        <begin position="764"/>
        <end position="778"/>
    </location>
</feature>
<dbReference type="GO" id="GO:0000289">
    <property type="term" value="P:nuclear-transcribed mRNA poly(A) tail shortening"/>
    <property type="evidence" value="ECO:0000318"/>
    <property type="project" value="GO_Central"/>
</dbReference>
<dbReference type="InterPro" id="IPR050897">
    <property type="entry name" value="SMAUG/VTS1_RNA-bind"/>
</dbReference>
<evidence type="ECO:0000313" key="4">
    <source>
        <dbReference type="EMBL" id="EDQ87160.1"/>
    </source>
</evidence>
<accession>A9V5Q7</accession>
<keyword evidence="5" id="KW-1185">Reference proteome</keyword>
<dbReference type="GO" id="GO:0003729">
    <property type="term" value="F:mRNA binding"/>
    <property type="evidence" value="ECO:0000318"/>
    <property type="project" value="GO_Central"/>
</dbReference>
<feature type="compositionally biased region" description="Low complexity" evidence="3">
    <location>
        <begin position="496"/>
        <end position="511"/>
    </location>
</feature>
<evidence type="ECO:0000256" key="3">
    <source>
        <dbReference type="SAM" id="MobiDB-lite"/>
    </source>
</evidence>
<dbReference type="GeneID" id="5893364"/>
<dbReference type="AlphaFoldDB" id="A9V5Q7"/>
<reference evidence="4 5" key="1">
    <citation type="journal article" date="2008" name="Nature">
        <title>The genome of the choanoflagellate Monosiga brevicollis and the origin of metazoans.</title>
        <authorList>
            <consortium name="JGI Sequencing"/>
            <person name="King N."/>
            <person name="Westbrook M.J."/>
            <person name="Young S.L."/>
            <person name="Kuo A."/>
            <person name="Abedin M."/>
            <person name="Chapman J."/>
            <person name="Fairclough S."/>
            <person name="Hellsten U."/>
            <person name="Isogai Y."/>
            <person name="Letunic I."/>
            <person name="Marr M."/>
            <person name="Pincus D."/>
            <person name="Putnam N."/>
            <person name="Rokas A."/>
            <person name="Wright K.J."/>
            <person name="Zuzow R."/>
            <person name="Dirks W."/>
            <person name="Good M."/>
            <person name="Goodstein D."/>
            <person name="Lemons D."/>
            <person name="Li W."/>
            <person name="Lyons J.B."/>
            <person name="Morris A."/>
            <person name="Nichols S."/>
            <person name="Richter D.J."/>
            <person name="Salamov A."/>
            <person name="Bork P."/>
            <person name="Lim W.A."/>
            <person name="Manning G."/>
            <person name="Miller W.T."/>
            <person name="McGinnis W."/>
            <person name="Shapiro H."/>
            <person name="Tjian R."/>
            <person name="Grigoriev I.V."/>
            <person name="Rokhsar D."/>
        </authorList>
    </citation>
    <scope>NUCLEOTIDE SEQUENCE [LARGE SCALE GENOMIC DNA]</scope>
    <source>
        <strain evidence="5">MX1 / ATCC 50154</strain>
    </source>
</reference>
<dbReference type="Gene3D" id="1.10.150.50">
    <property type="entry name" value="Transcription Factor, Ets-1"/>
    <property type="match status" value="1"/>
</dbReference>